<reference evidence="3" key="1">
    <citation type="submission" date="2023-06" db="EMBL/GenBank/DDBJ databases">
        <title>Identification and characterization of horizontal gene transfer across gut microbiota members of farm animals based on homology search.</title>
        <authorList>
            <person name="Zeman M."/>
            <person name="Kubasova T."/>
            <person name="Jahodarova E."/>
            <person name="Nykrynova M."/>
            <person name="Rychlik I."/>
        </authorList>
    </citation>
    <scope>NUCLEOTIDE SEQUENCE [LARGE SCALE GENOMIC DNA]</scope>
    <source>
        <strain evidence="3">ET81</strain>
    </source>
</reference>
<keyword evidence="3" id="KW-1185">Reference proteome</keyword>
<evidence type="ECO:0000256" key="1">
    <source>
        <dbReference type="SAM" id="Phobius"/>
    </source>
</evidence>
<reference evidence="2 3" key="2">
    <citation type="submission" date="2023-06" db="EMBL/GenBank/DDBJ databases">
        <authorList>
            <person name="Zeman M."/>
            <person name="Kubasova T."/>
            <person name="Jahodarova E."/>
            <person name="Nykrynova M."/>
            <person name="Rychlik I."/>
        </authorList>
    </citation>
    <scope>NUCLEOTIDE SEQUENCE [LARGE SCALE GENOMIC DNA]</scope>
    <source>
        <strain evidence="2 3">ET81</strain>
    </source>
</reference>
<feature type="transmembrane region" description="Helical" evidence="1">
    <location>
        <begin position="41"/>
        <end position="66"/>
    </location>
</feature>
<name>A0ABT7U3F1_ACTVI</name>
<feature type="transmembrane region" description="Helical" evidence="1">
    <location>
        <begin position="72"/>
        <end position="90"/>
    </location>
</feature>
<feature type="non-terminal residue" evidence="2">
    <location>
        <position position="92"/>
    </location>
</feature>
<dbReference type="EMBL" id="JAUDBR010000030">
    <property type="protein sequence ID" value="MDM8077880.1"/>
    <property type="molecule type" value="Genomic_DNA"/>
</dbReference>
<comment type="caution">
    <text evidence="2">The sequence shown here is derived from an EMBL/GenBank/DDBJ whole genome shotgun (WGS) entry which is preliminary data.</text>
</comment>
<accession>A0ABT7U3F1</accession>
<proteinExistence type="predicted"/>
<keyword evidence="1" id="KW-0472">Membrane</keyword>
<protein>
    <submittedName>
        <fullName evidence="2">Uncharacterized protein</fullName>
    </submittedName>
</protein>
<dbReference type="Proteomes" id="UP001529257">
    <property type="component" value="Unassembled WGS sequence"/>
</dbReference>
<keyword evidence="1" id="KW-0812">Transmembrane</keyword>
<keyword evidence="1" id="KW-1133">Transmembrane helix</keyword>
<evidence type="ECO:0000313" key="2">
    <source>
        <dbReference type="EMBL" id="MDM8077880.1"/>
    </source>
</evidence>
<gene>
    <name evidence="2" type="ORF">QUV91_12560</name>
</gene>
<organism evidence="2 3">
    <name type="scientific">Actinomyces viscosus</name>
    <dbReference type="NCBI Taxonomy" id="1656"/>
    <lineage>
        <taxon>Bacteria</taxon>
        <taxon>Bacillati</taxon>
        <taxon>Actinomycetota</taxon>
        <taxon>Actinomycetes</taxon>
        <taxon>Actinomycetales</taxon>
        <taxon>Actinomycetaceae</taxon>
        <taxon>Actinomyces</taxon>
    </lineage>
</organism>
<dbReference type="RefSeq" id="WP_289597952.1">
    <property type="nucleotide sequence ID" value="NZ_JAUDBR010000030.1"/>
</dbReference>
<sequence>MIPERQSAYASPVAFERQARNSSWSQISVGVLFENSIVCHVFYAMALGLRMMLVVCGFLGFVLFWFAWPLFFWGWVGPGLVFWTVVLTVGSV</sequence>
<evidence type="ECO:0000313" key="3">
    <source>
        <dbReference type="Proteomes" id="UP001529257"/>
    </source>
</evidence>